<dbReference type="EMBL" id="JAKWBI020000070">
    <property type="protein sequence ID" value="KAJ2903807.1"/>
    <property type="molecule type" value="Genomic_DNA"/>
</dbReference>
<dbReference type="InterPro" id="IPR011333">
    <property type="entry name" value="SKP1/BTB/POZ_sf"/>
</dbReference>
<name>A0AAD5S1R7_9PEZI</name>
<organism evidence="2 3">
    <name type="scientific">Zalerion maritima</name>
    <dbReference type="NCBI Taxonomy" id="339359"/>
    <lineage>
        <taxon>Eukaryota</taxon>
        <taxon>Fungi</taxon>
        <taxon>Dikarya</taxon>
        <taxon>Ascomycota</taxon>
        <taxon>Pezizomycotina</taxon>
        <taxon>Sordariomycetes</taxon>
        <taxon>Lulworthiomycetidae</taxon>
        <taxon>Lulworthiales</taxon>
        <taxon>Lulworthiaceae</taxon>
        <taxon>Zalerion</taxon>
    </lineage>
</organism>
<reference evidence="2" key="1">
    <citation type="submission" date="2022-07" db="EMBL/GenBank/DDBJ databases">
        <title>Draft genome sequence of Zalerion maritima ATCC 34329, a (micro)plastics degrading marine fungus.</title>
        <authorList>
            <person name="Paco A."/>
            <person name="Goncalves M.F.M."/>
            <person name="Rocha-Santos T.A.P."/>
            <person name="Alves A."/>
        </authorList>
    </citation>
    <scope>NUCLEOTIDE SEQUENCE</scope>
    <source>
        <strain evidence="2">ATCC 34329</strain>
    </source>
</reference>
<evidence type="ECO:0008006" key="4">
    <source>
        <dbReference type="Google" id="ProtNLM"/>
    </source>
</evidence>
<sequence length="413" mass="45675">MGVSSRLGISTNTSTSHDDLLGTEFHDIVPDGDVTFVLRNSTPTEEKNPIADNRAKIATRMQGSNEYGQDAVGSIFGEETASPLLLLGTSQAESTVRQVENGATSLKLPISSTTLREIRVRVSSHHLINASRVFRAMLSEDSRFIESRRLHCEGYSEVPLPEDDPEVMVLVMSVIHLRSKEIPRTVNLDMLSRIAIAVDKYELHEALWFMAHTWIERLMREMEGDASRRGNTVGRTVEGLPKVVNDELIKWVFVASVFELKDVLKSLETTAAGSARTRLDIQEFPQLPIPGELIDSIECRRQALVEQTLEVLQSTIQAYIRPARHQGELHCFQQRELCDLAVLGSLVKGAANHGLYPLPPKPYEGFSVHDIVEVLSTFVLGAGGKCVASGFATCGGSTLAKMLAEVDQVRMRR</sequence>
<comment type="caution">
    <text evidence="2">The sequence shown here is derived from an EMBL/GenBank/DDBJ whole genome shotgun (WGS) entry which is preliminary data.</text>
</comment>
<accession>A0AAD5S1R7</accession>
<protein>
    <recommendedName>
        <fullName evidence="4">BTB domain-containing protein</fullName>
    </recommendedName>
</protein>
<keyword evidence="3" id="KW-1185">Reference proteome</keyword>
<dbReference type="Proteomes" id="UP001201980">
    <property type="component" value="Unassembled WGS sequence"/>
</dbReference>
<dbReference type="AlphaFoldDB" id="A0AAD5S1R7"/>
<gene>
    <name evidence="2" type="ORF">MKZ38_009281</name>
</gene>
<proteinExistence type="predicted"/>
<feature type="region of interest" description="Disordered" evidence="1">
    <location>
        <begin position="1"/>
        <end position="20"/>
    </location>
</feature>
<evidence type="ECO:0000313" key="3">
    <source>
        <dbReference type="Proteomes" id="UP001201980"/>
    </source>
</evidence>
<evidence type="ECO:0000256" key="1">
    <source>
        <dbReference type="SAM" id="MobiDB-lite"/>
    </source>
</evidence>
<dbReference type="Gene3D" id="3.30.710.10">
    <property type="entry name" value="Potassium Channel Kv1.1, Chain A"/>
    <property type="match status" value="1"/>
</dbReference>
<evidence type="ECO:0000313" key="2">
    <source>
        <dbReference type="EMBL" id="KAJ2903807.1"/>
    </source>
</evidence>